<feature type="region of interest" description="Disordered" evidence="1">
    <location>
        <begin position="48"/>
        <end position="78"/>
    </location>
</feature>
<feature type="compositionally biased region" description="Gly residues" evidence="1">
    <location>
        <begin position="48"/>
        <end position="58"/>
    </location>
</feature>
<keyword evidence="3" id="KW-1185">Reference proteome</keyword>
<evidence type="ECO:0000256" key="1">
    <source>
        <dbReference type="SAM" id="MobiDB-lite"/>
    </source>
</evidence>
<proteinExistence type="predicted"/>
<dbReference type="Proteomes" id="UP000254978">
    <property type="component" value="Unassembled WGS sequence"/>
</dbReference>
<protein>
    <submittedName>
        <fullName evidence="2">Uncharacterized protein</fullName>
    </submittedName>
</protein>
<name>A0A378TA21_9MYCO</name>
<dbReference type="AlphaFoldDB" id="A0A378TA21"/>
<sequence>MIVEPELPYQDDRTLSANAQLVSAETTPLMPDGQTLMVSTVPGVATGGGGGGGGGATGAGVSSTAKMNAPGGASQRTLSPSAVMSIGTSRSTPLPACTVAMPLNSLSDLWTATTSTTLSPSSLRSSSSSNVSCIEVLTDAATSSVGGLVGIGEGGDATTLGTTAGALFWAVSVGLVTAKIVAAMAITAKPPAAPSHTGRNVRAFCGAGSGNSSGSGDMAPSHLKPSQ</sequence>
<reference evidence="2 3" key="1">
    <citation type="submission" date="2018-06" db="EMBL/GenBank/DDBJ databases">
        <authorList>
            <consortium name="Pathogen Informatics"/>
            <person name="Doyle S."/>
        </authorList>
    </citation>
    <scope>NUCLEOTIDE SEQUENCE [LARGE SCALE GENOMIC DNA]</scope>
    <source>
        <strain evidence="2 3">NCTC10821</strain>
    </source>
</reference>
<organism evidence="2 3">
    <name type="scientific">Mycolicibacterium tokaiense</name>
    <dbReference type="NCBI Taxonomy" id="39695"/>
    <lineage>
        <taxon>Bacteria</taxon>
        <taxon>Bacillati</taxon>
        <taxon>Actinomycetota</taxon>
        <taxon>Actinomycetes</taxon>
        <taxon>Mycobacteriales</taxon>
        <taxon>Mycobacteriaceae</taxon>
        <taxon>Mycolicibacterium</taxon>
    </lineage>
</organism>
<evidence type="ECO:0000313" key="2">
    <source>
        <dbReference type="EMBL" id="STZ57460.1"/>
    </source>
</evidence>
<evidence type="ECO:0000313" key="3">
    <source>
        <dbReference type="Proteomes" id="UP000254978"/>
    </source>
</evidence>
<dbReference type="EMBL" id="UGQT01000001">
    <property type="protein sequence ID" value="STZ57460.1"/>
    <property type="molecule type" value="Genomic_DNA"/>
</dbReference>
<accession>A0A378TA21</accession>
<feature type="region of interest" description="Disordered" evidence="1">
    <location>
        <begin position="204"/>
        <end position="227"/>
    </location>
</feature>
<gene>
    <name evidence="2" type="ORF">NCTC10821_00960</name>
</gene>